<name>A0A1V2UJ06_ENTMU</name>
<dbReference type="SUPFAM" id="SSF52540">
    <property type="entry name" value="P-loop containing nucleoside triphosphate hydrolases"/>
    <property type="match status" value="1"/>
</dbReference>
<proteinExistence type="predicted"/>
<evidence type="ECO:0000256" key="1">
    <source>
        <dbReference type="SAM" id="MobiDB-lite"/>
    </source>
</evidence>
<dbReference type="PANTHER" id="PTHR30121">
    <property type="entry name" value="UNCHARACTERIZED PROTEIN YJGR-RELATED"/>
    <property type="match status" value="1"/>
</dbReference>
<gene>
    <name evidence="2" type="ORF">BTN92_08810</name>
</gene>
<dbReference type="NCBIfam" id="NF045971">
    <property type="entry name" value="conju_CD1110"/>
    <property type="match status" value="1"/>
</dbReference>
<evidence type="ECO:0000313" key="3">
    <source>
        <dbReference type="Proteomes" id="UP000189299"/>
    </source>
</evidence>
<evidence type="ECO:0000313" key="2">
    <source>
        <dbReference type="EMBL" id="ONN43152.1"/>
    </source>
</evidence>
<dbReference type="PANTHER" id="PTHR30121:SF6">
    <property type="entry name" value="SLR6007 PROTEIN"/>
    <property type="match status" value="1"/>
</dbReference>
<protein>
    <submittedName>
        <fullName evidence="2">Uncharacterized protein</fullName>
    </submittedName>
</protein>
<dbReference type="Proteomes" id="UP000189299">
    <property type="component" value="Unassembled WGS sequence"/>
</dbReference>
<organism evidence="2 3">
    <name type="scientific">Enterococcus mundtii</name>
    <dbReference type="NCBI Taxonomy" id="53346"/>
    <lineage>
        <taxon>Bacteria</taxon>
        <taxon>Bacillati</taxon>
        <taxon>Bacillota</taxon>
        <taxon>Bacilli</taxon>
        <taxon>Lactobacillales</taxon>
        <taxon>Enterococcaceae</taxon>
        <taxon>Enterococcus</taxon>
    </lineage>
</organism>
<dbReference type="AlphaFoldDB" id="A0A1V2UJ06"/>
<dbReference type="EMBL" id="MSTR01000007">
    <property type="protein sequence ID" value="ONN43152.1"/>
    <property type="molecule type" value="Genomic_DNA"/>
</dbReference>
<dbReference type="OrthoDB" id="9804380at2"/>
<dbReference type="InterPro" id="IPR027417">
    <property type="entry name" value="P-loop_NTPase"/>
</dbReference>
<dbReference type="Gene3D" id="3.40.50.300">
    <property type="entry name" value="P-loop containing nucleotide triphosphate hydrolases"/>
    <property type="match status" value="1"/>
</dbReference>
<dbReference type="STRING" id="53346.A5802_002095"/>
<dbReference type="InterPro" id="IPR051162">
    <property type="entry name" value="T4SS_component"/>
</dbReference>
<dbReference type="Gene3D" id="1.10.8.730">
    <property type="match status" value="1"/>
</dbReference>
<feature type="compositionally biased region" description="Basic residues" evidence="1">
    <location>
        <begin position="29"/>
        <end position="51"/>
    </location>
</feature>
<reference evidence="2 3" key="1">
    <citation type="submission" date="2016-12" db="EMBL/GenBank/DDBJ databases">
        <authorList>
            <person name="Song W.-J."/>
            <person name="Kurnit D.M."/>
        </authorList>
    </citation>
    <scope>NUCLEOTIDE SEQUENCE [LARGE SCALE GENOMIC DNA]</scope>
    <source>
        <strain evidence="2 3">CGB1038-1_S1</strain>
    </source>
</reference>
<accession>A0A1V2UJ06</accession>
<feature type="region of interest" description="Disordered" evidence="1">
    <location>
        <begin position="28"/>
        <end position="51"/>
    </location>
</feature>
<comment type="caution">
    <text evidence="2">The sequence shown here is derived from an EMBL/GenBank/DDBJ whole genome shotgun (WGS) entry which is preliminary data.</text>
</comment>
<sequence>MKGFQRGKSVKQRNIEVNKAIKKSSLTKLLHKQKKKRGKKERKSAPAKHAQRKIRYEKMYESGICELASGYYSKSIQFSDVNYQIAPVEDQQAIFQGYCTLLDSCDERTHLTITLKKKRMEQKELEKQLFYKETGERQDIYRRELNEMLRRTMTEGGTNFSKQNLLTFSTQSTDYDQAKHSLTRIEQQLSHSLSEIESSSQTLSGKERLQLLHELIKPNEWFQFNYTDLVYSRLSTKAVVTPASFSFKAKDYIEIGSEYAQVLYLKDYPTKLSDRLILELMDIGEELCISIHIEPVDSEKANQLVQIKKAYMEGDKTTAERKATQKGYDPYSNIPYELTNSIKEAEALLDDLVKTGQKLYFVTFLVYFRSQTKEKLADIAEQVQHVGRKNRCHFNALDYLQDEGFNSVLPLGKNWIEQQRTLTTESTAIFIPFSAQDLNHIDGKYYGKNEMTKNSVRIDRKQLNTPSGMILGSSGSGKGVAKKYEEITTLLKNPEDEVISIDPEDEDTIIGNDFDAQIINIAPNTNTFINLLDISEDLRGEADPVKLKSDFLLTACEALIGGPTGLNSAQRSIIDRVTRLTYFNFQKSSEKSAPTLAEDWFPLLKEQPEKEAQTLALDLELYIDGSLSMFSKPTNVSLNKRFMIYNTKQLGNQLKTFGMMVVLEQVWNRVVRNRDRGITTWIYIDEMQLLLNDPYCENYFFELWSRIRKWGAIATGITQNVETLLLSDKARRMLSNTEFIIMLKQAKSDLDELSSLFNLSYQQQRQLLNPIKGAGLIRAGNAIVPFSNTVDPTTKLYELITTDPVERHRLRQDVSP</sequence>